<sequence>MTVPTAALIWLLGWRLPYHTLEFVTALGLAALAVFVSYWSLWHIRRLFLNRSVEPQGKSILVTGCDTGLGHILAKQLAAEGFFVYAGCLNAAGEGAKILRGTANVEVLQMDVTKDKDVEAALETVEMTLGKRELWAVVANAGVPSLGYIEWQPMSRIQYVFEVNTFGVIRVARAFLPLMRKTPGSRLVVVTSLLGRMSMPASMTYCMSKHASTSLADSLRRQYYDRGVHVSTVEPGAYRTPMANHDTMAKTLRKDLSLLPPRVRDVISDHSLGSLRKSSDTLYASIMRDDLQEAVDVMKSAVRDLIPKAYYRAGGFKDILLRRLYEVAPAEVTDEFVHMIRKVARAARRKA</sequence>
<dbReference type="Proteomes" id="UP000821865">
    <property type="component" value="Chromosome 9"/>
</dbReference>
<evidence type="ECO:0000313" key="1">
    <source>
        <dbReference type="EMBL" id="KAH7933698.1"/>
    </source>
</evidence>
<reference evidence="1" key="1">
    <citation type="submission" date="2020-05" db="EMBL/GenBank/DDBJ databases">
        <title>Large-scale comparative analyses of tick genomes elucidate their genetic diversity and vector capacities.</title>
        <authorList>
            <person name="Jia N."/>
            <person name="Wang J."/>
            <person name="Shi W."/>
            <person name="Du L."/>
            <person name="Sun Y."/>
            <person name="Zhan W."/>
            <person name="Jiang J."/>
            <person name="Wang Q."/>
            <person name="Zhang B."/>
            <person name="Ji P."/>
            <person name="Sakyi L.B."/>
            <person name="Cui X."/>
            <person name="Yuan T."/>
            <person name="Jiang B."/>
            <person name="Yang W."/>
            <person name="Lam T.T.-Y."/>
            <person name="Chang Q."/>
            <person name="Ding S."/>
            <person name="Wang X."/>
            <person name="Zhu J."/>
            <person name="Ruan X."/>
            <person name="Zhao L."/>
            <person name="Wei J."/>
            <person name="Que T."/>
            <person name="Du C."/>
            <person name="Cheng J."/>
            <person name="Dai P."/>
            <person name="Han X."/>
            <person name="Huang E."/>
            <person name="Gao Y."/>
            <person name="Liu J."/>
            <person name="Shao H."/>
            <person name="Ye R."/>
            <person name="Li L."/>
            <person name="Wei W."/>
            <person name="Wang X."/>
            <person name="Wang C."/>
            <person name="Yang T."/>
            <person name="Huo Q."/>
            <person name="Li W."/>
            <person name="Guo W."/>
            <person name="Chen H."/>
            <person name="Zhou L."/>
            <person name="Ni X."/>
            <person name="Tian J."/>
            <person name="Zhou Y."/>
            <person name="Sheng Y."/>
            <person name="Liu T."/>
            <person name="Pan Y."/>
            <person name="Xia L."/>
            <person name="Li J."/>
            <person name="Zhao F."/>
            <person name="Cao W."/>
        </authorList>
    </citation>
    <scope>NUCLEOTIDE SEQUENCE</scope>
    <source>
        <strain evidence="1">Dsil-2018</strain>
    </source>
</reference>
<comment type="caution">
    <text evidence="1">The sequence shown here is derived from an EMBL/GenBank/DDBJ whole genome shotgun (WGS) entry which is preliminary data.</text>
</comment>
<organism evidence="1 2">
    <name type="scientific">Dermacentor silvarum</name>
    <name type="common">Tick</name>
    <dbReference type="NCBI Taxonomy" id="543639"/>
    <lineage>
        <taxon>Eukaryota</taxon>
        <taxon>Metazoa</taxon>
        <taxon>Ecdysozoa</taxon>
        <taxon>Arthropoda</taxon>
        <taxon>Chelicerata</taxon>
        <taxon>Arachnida</taxon>
        <taxon>Acari</taxon>
        <taxon>Parasitiformes</taxon>
        <taxon>Ixodida</taxon>
        <taxon>Ixodoidea</taxon>
        <taxon>Ixodidae</taxon>
        <taxon>Rhipicephalinae</taxon>
        <taxon>Dermacentor</taxon>
    </lineage>
</organism>
<gene>
    <name evidence="1" type="ORF">HPB49_015954</name>
</gene>
<name>A0ACB8C4C2_DERSI</name>
<evidence type="ECO:0000313" key="2">
    <source>
        <dbReference type="Proteomes" id="UP000821865"/>
    </source>
</evidence>
<dbReference type="EMBL" id="CM023478">
    <property type="protein sequence ID" value="KAH7933698.1"/>
    <property type="molecule type" value="Genomic_DNA"/>
</dbReference>
<proteinExistence type="predicted"/>
<accession>A0ACB8C4C2</accession>
<protein>
    <submittedName>
        <fullName evidence="1">Uncharacterized protein</fullName>
    </submittedName>
</protein>
<keyword evidence="2" id="KW-1185">Reference proteome</keyword>